<evidence type="ECO:0000313" key="3">
    <source>
        <dbReference type="EMBL" id="MCC8362745.1"/>
    </source>
</evidence>
<evidence type="ECO:0000259" key="2">
    <source>
        <dbReference type="Pfam" id="PF25023"/>
    </source>
</evidence>
<sequence length="770" mass="82918">MSANLLLVAAFVATQVTSYEYDELGRLIAERSGAEKKLVARYAYDADGRRTEVTNGKGETTRLTYDALGRVATSTDPMGGVTKFTYDPADRVTSVTDPRGLVTTYKYNGFGDLLELDSPDTGKTTHVYSPEGLRERTTRNDGSTLVFDYDGAGRVTKVTGGADQRTFAYDTCGAGFLCEAKTLRSGVLQAATRFTFTPYGQMLTRVDTAQGVEDTTRYQYDAFGRLAMLTYPGGLSVGYGYTLGRITSMTASHGGTTQTVLSDVRYRPFGGPESWTYGNGLQRRYDVDDNGRLFGISATDMTAGKVKQSLTYGFDGADRINAITNGAGPPTTQTFGYDANGRLASDAISQQSGHALAFDANGNRTRHTWGGGTEQHAIDPHSNRLLAISGTSNPARHHVYDYDLRGNRISDTTSGVTTQFAYDAFNRIKQVSRPKDVEVCEQYGTCRTLEAGTTTYAVNALDQRVAKSGLSGATRFVFGDQTRLLAEHGTSGWTHYVWFGGELVSMLTPSNSTILTWYEDLPITLSHPGLKYVHNDHLGRPEVVTSGYKVDLWRARNYAFDRNVSLDLIGGLNLGFSGQHYDAESDLWSNGFRTLDLKAGRYTQPDPLGMVAGVNPYAYVEGNPVNAIDPLGLETCLLTTIGPGGIRDHAAIYTSRGDGGGPALYDPAGSFAAANGGGSGEIVVGEAASKAAFAAHHRSQTVESTCKDTSAAEESRIINRAMQLADTYGITPAGDCAIRSSDVLNGLPSFPNVESGTFWPGNLLRQIKGP</sequence>
<dbReference type="NCBIfam" id="TIGR01643">
    <property type="entry name" value="YD_repeat_2x"/>
    <property type="match status" value="2"/>
</dbReference>
<dbReference type="EMBL" id="JAJGAK010000001">
    <property type="protein sequence ID" value="MCC8362745.1"/>
    <property type="molecule type" value="Genomic_DNA"/>
</dbReference>
<dbReference type="PANTHER" id="PTHR32305">
    <property type="match status" value="1"/>
</dbReference>
<gene>
    <name evidence="3" type="ORF">LK996_06605</name>
</gene>
<keyword evidence="1" id="KW-0677">Repeat</keyword>
<dbReference type="InterPro" id="IPR022385">
    <property type="entry name" value="Rhs_assc_core"/>
</dbReference>
<organism evidence="3 4">
    <name type="scientific">Noviluteimonas lactosilytica</name>
    <dbReference type="NCBI Taxonomy" id="2888523"/>
    <lineage>
        <taxon>Bacteria</taxon>
        <taxon>Pseudomonadati</taxon>
        <taxon>Pseudomonadota</taxon>
        <taxon>Gammaproteobacteria</taxon>
        <taxon>Lysobacterales</taxon>
        <taxon>Lysobacteraceae</taxon>
        <taxon>Noviluteimonas</taxon>
    </lineage>
</organism>
<dbReference type="PANTHER" id="PTHR32305:SF15">
    <property type="entry name" value="PROTEIN RHSA-RELATED"/>
    <property type="match status" value="1"/>
</dbReference>
<reference evidence="3" key="1">
    <citation type="submission" date="2021-10" db="EMBL/GenBank/DDBJ databases">
        <authorList>
            <person name="Lyu M."/>
            <person name="Wang X."/>
            <person name="Meng X."/>
            <person name="Xu K."/>
        </authorList>
    </citation>
    <scope>NUCLEOTIDE SEQUENCE</scope>
    <source>
        <strain evidence="3">A6</strain>
    </source>
</reference>
<proteinExistence type="predicted"/>
<dbReference type="InterPro" id="IPR050708">
    <property type="entry name" value="T6SS_VgrG/RHS"/>
</dbReference>
<dbReference type="Proteomes" id="UP001165293">
    <property type="component" value="Unassembled WGS sequence"/>
</dbReference>
<evidence type="ECO:0000256" key="1">
    <source>
        <dbReference type="ARBA" id="ARBA00022737"/>
    </source>
</evidence>
<dbReference type="Gene3D" id="2.180.10.10">
    <property type="entry name" value="RHS repeat-associated core"/>
    <property type="match status" value="2"/>
</dbReference>
<keyword evidence="4" id="KW-1185">Reference proteome</keyword>
<accession>A0ABS8JGW2</accession>
<comment type="caution">
    <text evidence="3">The sequence shown here is derived from an EMBL/GenBank/DDBJ whole genome shotgun (WGS) entry which is preliminary data.</text>
</comment>
<dbReference type="NCBIfam" id="TIGR03696">
    <property type="entry name" value="Rhs_assc_core"/>
    <property type="match status" value="1"/>
</dbReference>
<dbReference type="InterPro" id="IPR056823">
    <property type="entry name" value="TEN-like_YD-shell"/>
</dbReference>
<dbReference type="InterPro" id="IPR006530">
    <property type="entry name" value="YD"/>
</dbReference>
<evidence type="ECO:0000313" key="4">
    <source>
        <dbReference type="Proteomes" id="UP001165293"/>
    </source>
</evidence>
<name>A0ABS8JGW2_9GAMM</name>
<feature type="domain" description="Teneurin-like YD-shell" evidence="2">
    <location>
        <begin position="13"/>
        <end position="227"/>
    </location>
</feature>
<dbReference type="RefSeq" id="WP_230526324.1">
    <property type="nucleotide sequence ID" value="NZ_JAJGAK010000001.1"/>
</dbReference>
<dbReference type="Pfam" id="PF25023">
    <property type="entry name" value="TEN_YD-shell"/>
    <property type="match status" value="1"/>
</dbReference>
<protein>
    <submittedName>
        <fullName evidence="3">RHS repeat protein</fullName>
    </submittedName>
</protein>